<dbReference type="AlphaFoldDB" id="A0A6V8P1B7"/>
<sequence>MPGWLVVFLQNVLDKLEELRKLGGI</sequence>
<evidence type="ECO:0000313" key="1">
    <source>
        <dbReference type="EMBL" id="GFP26043.1"/>
    </source>
</evidence>
<dbReference type="Proteomes" id="UP000543224">
    <property type="component" value="Unassembled WGS sequence"/>
</dbReference>
<evidence type="ECO:0000313" key="2">
    <source>
        <dbReference type="Proteomes" id="UP000543224"/>
    </source>
</evidence>
<comment type="caution">
    <text evidence="1">The sequence shown here is derived from an EMBL/GenBank/DDBJ whole genome shotgun (WGS) entry which is preliminary data.</text>
</comment>
<proteinExistence type="predicted"/>
<feature type="non-terminal residue" evidence="1">
    <location>
        <position position="25"/>
    </location>
</feature>
<accession>A0A6V8P1B7</accession>
<organism evidence="1 2">
    <name type="scientific">Candidatus Hakubella thermalkaliphila</name>
    <dbReference type="NCBI Taxonomy" id="2754717"/>
    <lineage>
        <taxon>Bacteria</taxon>
        <taxon>Bacillati</taxon>
        <taxon>Actinomycetota</taxon>
        <taxon>Actinomycetota incertae sedis</taxon>
        <taxon>Candidatus Hakubellales</taxon>
        <taxon>Candidatus Hakubellaceae</taxon>
        <taxon>Candidatus Hakubella</taxon>
    </lineage>
</organism>
<reference evidence="1 2" key="1">
    <citation type="journal article" date="2020" name="Front. Microbiol.">
        <title>Single-cell genomics of novel Actinobacteria with the Wood-Ljungdahl pathway discovered in a serpentinizing system.</title>
        <authorList>
            <person name="Merino N."/>
            <person name="Kawai M."/>
            <person name="Boyd E.S."/>
            <person name="Colman D.R."/>
            <person name="McGlynn S.E."/>
            <person name="Nealson K.H."/>
            <person name="Kurokawa K."/>
            <person name="Hongoh Y."/>
        </authorList>
    </citation>
    <scope>NUCLEOTIDE SEQUENCE [LARGE SCALE GENOMIC DNA]</scope>
    <source>
        <strain evidence="1 2">S25</strain>
    </source>
</reference>
<gene>
    <name evidence="1" type="ORF">HKBW3S25_01529</name>
</gene>
<name>A0A6V8P1B7_9ACTN</name>
<dbReference type="EMBL" id="BLRX01000332">
    <property type="protein sequence ID" value="GFP26043.1"/>
    <property type="molecule type" value="Genomic_DNA"/>
</dbReference>
<protein>
    <submittedName>
        <fullName evidence="1">Uncharacterized protein</fullName>
    </submittedName>
</protein>